<organism evidence="1 2">
    <name type="scientific">Corallococcus terminator</name>
    <dbReference type="NCBI Taxonomy" id="2316733"/>
    <lineage>
        <taxon>Bacteria</taxon>
        <taxon>Pseudomonadati</taxon>
        <taxon>Myxococcota</taxon>
        <taxon>Myxococcia</taxon>
        <taxon>Myxococcales</taxon>
        <taxon>Cystobacterineae</taxon>
        <taxon>Myxococcaceae</taxon>
        <taxon>Corallococcus</taxon>
    </lineage>
</organism>
<accession>A0A3A8IPG5</accession>
<evidence type="ECO:0000313" key="1">
    <source>
        <dbReference type="EMBL" id="RKG85349.1"/>
    </source>
</evidence>
<dbReference type="EMBL" id="RAVZ01000135">
    <property type="protein sequence ID" value="RKG85349.1"/>
    <property type="molecule type" value="Genomic_DNA"/>
</dbReference>
<proteinExistence type="predicted"/>
<keyword evidence="2" id="KW-1185">Reference proteome</keyword>
<dbReference type="OrthoDB" id="5510617at2"/>
<protein>
    <submittedName>
        <fullName evidence="1">Uncharacterized protein</fullName>
    </submittedName>
</protein>
<reference evidence="2" key="1">
    <citation type="submission" date="2018-09" db="EMBL/GenBank/DDBJ databases">
        <authorList>
            <person name="Livingstone P.G."/>
            <person name="Whitworth D.E."/>
        </authorList>
    </citation>
    <scope>NUCLEOTIDE SEQUENCE [LARGE SCALE GENOMIC DNA]</scope>
    <source>
        <strain evidence="2">CA054A</strain>
    </source>
</reference>
<name>A0A3A8IPG5_9BACT</name>
<dbReference type="Proteomes" id="UP000268094">
    <property type="component" value="Unassembled WGS sequence"/>
</dbReference>
<dbReference type="AlphaFoldDB" id="A0A3A8IPG5"/>
<gene>
    <name evidence="1" type="ORF">D7V88_20015</name>
</gene>
<dbReference type="RefSeq" id="WP_120542249.1">
    <property type="nucleotide sequence ID" value="NZ_RAVZ01000135.1"/>
</dbReference>
<comment type="caution">
    <text evidence="1">The sequence shown here is derived from an EMBL/GenBank/DDBJ whole genome shotgun (WGS) entry which is preliminary data.</text>
</comment>
<evidence type="ECO:0000313" key="2">
    <source>
        <dbReference type="Proteomes" id="UP000268094"/>
    </source>
</evidence>
<sequence length="256" mass="27053">MPTPSWSRLLCLPLLSLGFSGCGESGVHTRLVFALKPSLLAGDAALASGVRAMESPPSLPNITSDDGLSFQLEGASATLADIRLELGSGDSCSDVRDSLPAGTDCVEDGGQATVILAGPVSVNLATGEMTPPLEIPPSSYRRVAFQLAGNGFKAHTRYFQESKAWNMDLTLPAGEVLRFDAPTDVVVKEAGSLRVVFQQDTWIQGLPLASCFQKGDLARADASEILLDEARGECQGAGEHVRDNLRVHGTMSPHSF</sequence>